<reference evidence="1" key="1">
    <citation type="journal article" date="2014" name="Front. Microbiol.">
        <title>High frequency of phylogenetically diverse reductive dehalogenase-homologous genes in deep subseafloor sedimentary metagenomes.</title>
        <authorList>
            <person name="Kawai M."/>
            <person name="Futagami T."/>
            <person name="Toyoda A."/>
            <person name="Takaki Y."/>
            <person name="Nishi S."/>
            <person name="Hori S."/>
            <person name="Arai W."/>
            <person name="Tsubouchi T."/>
            <person name="Morono Y."/>
            <person name="Uchiyama I."/>
            <person name="Ito T."/>
            <person name="Fujiyama A."/>
            <person name="Inagaki F."/>
            <person name="Takami H."/>
        </authorList>
    </citation>
    <scope>NUCLEOTIDE SEQUENCE</scope>
    <source>
        <strain evidence="1">Expedition CK06-06</strain>
    </source>
</reference>
<name>X1F3F3_9ZZZZ</name>
<gene>
    <name evidence="1" type="ORF">S03H2_07464</name>
</gene>
<protein>
    <submittedName>
        <fullName evidence="1">Uncharacterized protein</fullName>
    </submittedName>
</protein>
<dbReference type="EMBL" id="BARU01003449">
    <property type="protein sequence ID" value="GAH23909.1"/>
    <property type="molecule type" value="Genomic_DNA"/>
</dbReference>
<evidence type="ECO:0000313" key="1">
    <source>
        <dbReference type="EMBL" id="GAH23909.1"/>
    </source>
</evidence>
<sequence>FEAQLRQYFEEEYEPRWYASKKVGDLLREMWYYGQKYSVDEILDQLGLGELSIEPLINQFQKLK</sequence>
<comment type="caution">
    <text evidence="1">The sequence shown here is derived from an EMBL/GenBank/DDBJ whole genome shotgun (WGS) entry which is preliminary data.</text>
</comment>
<organism evidence="1">
    <name type="scientific">marine sediment metagenome</name>
    <dbReference type="NCBI Taxonomy" id="412755"/>
    <lineage>
        <taxon>unclassified sequences</taxon>
        <taxon>metagenomes</taxon>
        <taxon>ecological metagenomes</taxon>
    </lineage>
</organism>
<proteinExistence type="predicted"/>
<accession>X1F3F3</accession>
<dbReference type="AlphaFoldDB" id="X1F3F3"/>
<feature type="non-terminal residue" evidence="1">
    <location>
        <position position="1"/>
    </location>
</feature>